<dbReference type="Proteomes" id="UP000177625">
    <property type="component" value="Unassembled WGS sequence"/>
</dbReference>
<evidence type="ECO:0000259" key="1">
    <source>
        <dbReference type="Pfam" id="PF07971"/>
    </source>
</evidence>
<keyword evidence="3" id="KW-1185">Reference proteome</keyword>
<feature type="domain" description="Glycosyl hydrolase family 92" evidence="1">
    <location>
        <begin position="12"/>
        <end position="106"/>
    </location>
</feature>
<dbReference type="GO" id="GO:0006516">
    <property type="term" value="P:glycoprotein catabolic process"/>
    <property type="evidence" value="ECO:0007669"/>
    <property type="project" value="TreeGrafter"/>
</dbReference>
<evidence type="ECO:0000313" key="2">
    <source>
        <dbReference type="EMBL" id="CZT44351.1"/>
    </source>
</evidence>
<dbReference type="InterPro" id="IPR012939">
    <property type="entry name" value="Glyco_hydro_92"/>
</dbReference>
<dbReference type="GO" id="GO:0000224">
    <property type="term" value="F:peptide-N4-(N-acetyl-beta-glucosaminyl)asparagine amidase activity"/>
    <property type="evidence" value="ECO:0007669"/>
    <property type="project" value="TreeGrafter"/>
</dbReference>
<dbReference type="AlphaFoldDB" id="A0A1E1M5J2"/>
<dbReference type="EMBL" id="FJVC01000167">
    <property type="protein sequence ID" value="CZT44351.1"/>
    <property type="molecule type" value="Genomic_DNA"/>
</dbReference>
<evidence type="ECO:0000313" key="3">
    <source>
        <dbReference type="Proteomes" id="UP000177625"/>
    </source>
</evidence>
<dbReference type="PANTHER" id="PTHR12143:SF38">
    <property type="entry name" value="ALPHA-1,2-MANNOSIDASE FAMILY PROTEIN (AFU_ORTHOLOGUE AFUA_5G10520)"/>
    <property type="match status" value="1"/>
</dbReference>
<dbReference type="PANTHER" id="PTHR12143">
    <property type="entry name" value="PEPTIDE N-GLYCANASE PNGASE -RELATED"/>
    <property type="match status" value="1"/>
</dbReference>
<dbReference type="Pfam" id="PF07971">
    <property type="entry name" value="Glyco_hydro_92"/>
    <property type="match status" value="1"/>
</dbReference>
<accession>A0A1E1M5J2</accession>
<name>A0A1E1M5J2_RHYSE</name>
<protein>
    <recommendedName>
        <fullName evidence="1">Glycosyl hydrolase family 92 domain-containing protein</fullName>
    </recommendedName>
</protein>
<dbReference type="Gene3D" id="3.30.2080.10">
    <property type="entry name" value="GH92 mannosidase domain"/>
    <property type="match status" value="1"/>
</dbReference>
<dbReference type="InterPro" id="IPR050883">
    <property type="entry name" value="PNGase"/>
</dbReference>
<reference evidence="3" key="1">
    <citation type="submission" date="2016-03" db="EMBL/GenBank/DDBJ databases">
        <authorList>
            <person name="Guldener U."/>
        </authorList>
    </citation>
    <scope>NUCLEOTIDE SEQUENCE [LARGE SCALE GENOMIC DNA]</scope>
</reference>
<dbReference type="GO" id="GO:0005829">
    <property type="term" value="C:cytosol"/>
    <property type="evidence" value="ECO:0007669"/>
    <property type="project" value="TreeGrafter"/>
</dbReference>
<organism evidence="2 3">
    <name type="scientific">Rhynchosporium secalis</name>
    <name type="common">Barley scald fungus</name>
    <dbReference type="NCBI Taxonomy" id="38038"/>
    <lineage>
        <taxon>Eukaryota</taxon>
        <taxon>Fungi</taxon>
        <taxon>Dikarya</taxon>
        <taxon>Ascomycota</taxon>
        <taxon>Pezizomycotina</taxon>
        <taxon>Leotiomycetes</taxon>
        <taxon>Helotiales</taxon>
        <taxon>Ploettnerulaceae</taxon>
        <taxon>Rhynchosporium</taxon>
    </lineage>
</organism>
<dbReference type="GO" id="GO:0005634">
    <property type="term" value="C:nucleus"/>
    <property type="evidence" value="ECO:0007669"/>
    <property type="project" value="TreeGrafter"/>
</dbReference>
<proteinExistence type="predicted"/>
<gene>
    <name evidence="2" type="ORF">RSE6_04506</name>
</gene>
<sequence length="122" mass="13699">MFKVGADPKQPNAIIFGVRNEPTFKVPYLFNYVGRQDCSVFQAREIANEITIQVSSAFRDTTMLTWLLWNMIGLYPIIQTTFLIHSPWSESMTIDLGTGKRLKVTSIGGDGNGDIKSIRSKP</sequence>